<proteinExistence type="predicted"/>
<accession>A0A7J7J1E2</accession>
<dbReference type="PANTHER" id="PTHR15510:SF5">
    <property type="entry name" value="SPERM-ASSOCIATED ANTIGEN 8"/>
    <property type="match status" value="1"/>
</dbReference>
<dbReference type="OrthoDB" id="2120499at2759"/>
<dbReference type="GO" id="GO:0005634">
    <property type="term" value="C:nucleus"/>
    <property type="evidence" value="ECO:0007669"/>
    <property type="project" value="TreeGrafter"/>
</dbReference>
<keyword evidence="2" id="KW-1185">Reference proteome</keyword>
<comment type="caution">
    <text evidence="1">The sequence shown here is derived from an EMBL/GenBank/DDBJ whole genome shotgun (WGS) entry which is preliminary data.</text>
</comment>
<dbReference type="GO" id="GO:0045944">
    <property type="term" value="P:positive regulation of transcription by RNA polymerase II"/>
    <property type="evidence" value="ECO:0007669"/>
    <property type="project" value="TreeGrafter"/>
</dbReference>
<dbReference type="AlphaFoldDB" id="A0A7J7J1E2"/>
<evidence type="ECO:0000313" key="2">
    <source>
        <dbReference type="Proteomes" id="UP000593567"/>
    </source>
</evidence>
<dbReference type="PANTHER" id="PTHR15510">
    <property type="entry name" value="SPERM-ASSOCIATED ANTIGEN 8"/>
    <property type="match status" value="1"/>
</dbReference>
<dbReference type="InterPro" id="IPR026124">
    <property type="entry name" value="Sperm-assoc_Ag8"/>
</dbReference>
<dbReference type="GO" id="GO:0005737">
    <property type="term" value="C:cytoplasm"/>
    <property type="evidence" value="ECO:0007669"/>
    <property type="project" value="TreeGrafter"/>
</dbReference>
<sequence>MKDVYMPKNNHCVGQIKWEINNNMVRAVSHIDPTEVKEPHKGAAQIFKDGHQGLLNTNFNAPAENLTLVRETYTEPRYPGVAVKGTKQRMMEQAFAEIASEQVKRSFHPEPEPLDYRTEFRDNYTKEFQTSRPLPTRPHNVVSEQPVTFWTEHRDKVTGVSQVKTRDTVFRKNAAFSTPIGESWNSTQPYDLENVPKM</sequence>
<organism evidence="1 2">
    <name type="scientific">Bugula neritina</name>
    <name type="common">Brown bryozoan</name>
    <name type="synonym">Sertularia neritina</name>
    <dbReference type="NCBI Taxonomy" id="10212"/>
    <lineage>
        <taxon>Eukaryota</taxon>
        <taxon>Metazoa</taxon>
        <taxon>Spiralia</taxon>
        <taxon>Lophotrochozoa</taxon>
        <taxon>Bryozoa</taxon>
        <taxon>Gymnolaemata</taxon>
        <taxon>Cheilostomatida</taxon>
        <taxon>Flustrina</taxon>
        <taxon>Buguloidea</taxon>
        <taxon>Bugulidae</taxon>
        <taxon>Bugula</taxon>
    </lineage>
</organism>
<dbReference type="Proteomes" id="UP000593567">
    <property type="component" value="Unassembled WGS sequence"/>
</dbReference>
<gene>
    <name evidence="1" type="ORF">EB796_021731</name>
</gene>
<name>A0A7J7J1E2_BUGNE</name>
<dbReference type="Pfam" id="PF22584">
    <property type="entry name" value="CFAP143"/>
    <property type="match status" value="1"/>
</dbReference>
<protein>
    <submittedName>
        <fullName evidence="1">SPAG8</fullName>
    </submittedName>
</protein>
<evidence type="ECO:0000313" key="1">
    <source>
        <dbReference type="EMBL" id="KAF6019989.1"/>
    </source>
</evidence>
<dbReference type="EMBL" id="VXIV02003202">
    <property type="protein sequence ID" value="KAF6019989.1"/>
    <property type="molecule type" value="Genomic_DNA"/>
</dbReference>
<reference evidence="1" key="1">
    <citation type="submission" date="2020-06" db="EMBL/GenBank/DDBJ databases">
        <title>Draft genome of Bugula neritina, a colonial animal packing powerful symbionts and potential medicines.</title>
        <authorList>
            <person name="Rayko M."/>
        </authorList>
    </citation>
    <scope>NUCLEOTIDE SEQUENCE [LARGE SCALE GENOMIC DNA]</scope>
    <source>
        <strain evidence="1">Kwan_BN1</strain>
    </source>
</reference>
<dbReference type="GO" id="GO:0008017">
    <property type="term" value="F:microtubule binding"/>
    <property type="evidence" value="ECO:0007669"/>
    <property type="project" value="InterPro"/>
</dbReference>